<feature type="compositionally biased region" description="Basic and acidic residues" evidence="2">
    <location>
        <begin position="434"/>
        <end position="446"/>
    </location>
</feature>
<dbReference type="SMART" id="SM00271">
    <property type="entry name" value="DnaJ"/>
    <property type="match status" value="1"/>
</dbReference>
<proteinExistence type="predicted"/>
<gene>
    <name evidence="4" type="ORF">BVC80_8197g2</name>
</gene>
<dbReference type="InParanoid" id="A0A200QKD3"/>
<dbReference type="AlphaFoldDB" id="A0A200QKD3"/>
<feature type="domain" description="J" evidence="3">
    <location>
        <begin position="323"/>
        <end position="387"/>
    </location>
</feature>
<dbReference type="SUPFAM" id="SSF46565">
    <property type="entry name" value="Chaperone J-domain"/>
    <property type="match status" value="1"/>
</dbReference>
<feature type="compositionally biased region" description="Polar residues" evidence="2">
    <location>
        <begin position="228"/>
        <end position="239"/>
    </location>
</feature>
<evidence type="ECO:0000313" key="4">
    <source>
        <dbReference type="EMBL" id="OVA10904.1"/>
    </source>
</evidence>
<dbReference type="Pfam" id="PF00226">
    <property type="entry name" value="DnaJ"/>
    <property type="match status" value="1"/>
</dbReference>
<keyword evidence="1" id="KW-0175">Coiled coil</keyword>
<dbReference type="PANTHER" id="PTHR47422">
    <property type="entry name" value="DNAJ HEAT SHOCK N-TERMINAL DOMAIN-CONTAINING PROTEIN"/>
    <property type="match status" value="1"/>
</dbReference>
<comment type="caution">
    <text evidence="4">The sequence shown here is derived from an EMBL/GenBank/DDBJ whole genome shotgun (WGS) entry which is preliminary data.</text>
</comment>
<dbReference type="Proteomes" id="UP000195402">
    <property type="component" value="Unassembled WGS sequence"/>
</dbReference>
<organism evidence="4 5">
    <name type="scientific">Macleaya cordata</name>
    <name type="common">Five-seeded plume-poppy</name>
    <name type="synonym">Bocconia cordata</name>
    <dbReference type="NCBI Taxonomy" id="56857"/>
    <lineage>
        <taxon>Eukaryota</taxon>
        <taxon>Viridiplantae</taxon>
        <taxon>Streptophyta</taxon>
        <taxon>Embryophyta</taxon>
        <taxon>Tracheophyta</taxon>
        <taxon>Spermatophyta</taxon>
        <taxon>Magnoliopsida</taxon>
        <taxon>Ranunculales</taxon>
        <taxon>Papaveraceae</taxon>
        <taxon>Papaveroideae</taxon>
        <taxon>Macleaya</taxon>
    </lineage>
</organism>
<sequence>MGDNYTSRSRKSKKKYLKDTSSSPSSSSSLSSDSEASLEKRSRRRHRDDKHRRNIKGSRREKEKTERGQKHGKSKRRRDGKEKKRKEEKRKKRRVSDDGDSSSSGDDKSELTSPKNPEVILGYIMNKFPDMLGDLKQLLQMIDDGQAVDTRGIPNKTLMKILSKLFRSLNLKENDAGIFFLPPKICPTLEVVGPIISSHLRLRGEEVLHSGAPEPLQSLDSNVECKQTTNHAADTQVTEPVSKDESSAARRRVIGPEMPSAELLAAAAKLTEAEAELRNVEVEGDDDLFIGPPPPALVAEAASANEAERFEEVTRIMGVEIESPYDVLGVNWKMSNDNIKKRYWKLSLMVHPDKCSHPQAHQAFIILNKAFKDLQDPDKRKATDQKLKDEEEKEKFNAELKSMREAAQWRRLQGISIAGDDELLEEIKLPPKRDEWMTSLPPERKPGGAPMQSTTSFSRNAKEGRGDTSVWTDTPLDNAQKAKMNYLEAYDQATALASNEEKKRTNSDADLVDQYNRTKRSKTLVQKHQEEAASSRSKRKSKQEPKKGEWEGQHPWKPWDREKDLTAGRQRVNLDSENMVEGLASRFSSGPIQRNFL</sequence>
<dbReference type="Pfam" id="PF12572">
    <property type="entry name" value="DUF3752"/>
    <property type="match status" value="1"/>
</dbReference>
<dbReference type="Gene3D" id="1.10.287.110">
    <property type="entry name" value="DnaJ domain"/>
    <property type="match status" value="1"/>
</dbReference>
<keyword evidence="5" id="KW-1185">Reference proteome</keyword>
<dbReference type="InterPro" id="IPR036869">
    <property type="entry name" value="J_dom_sf"/>
</dbReference>
<dbReference type="InterPro" id="IPR022226">
    <property type="entry name" value="DUF3752"/>
</dbReference>
<name>A0A200QKD3_MACCD</name>
<feature type="compositionally biased region" description="Basic and acidic residues" evidence="2">
    <location>
        <begin position="542"/>
        <end position="566"/>
    </location>
</feature>
<feature type="region of interest" description="Disordered" evidence="2">
    <location>
        <begin position="434"/>
        <end position="474"/>
    </location>
</feature>
<feature type="compositionally biased region" description="Polar residues" evidence="2">
    <location>
        <begin position="586"/>
        <end position="597"/>
    </location>
</feature>
<dbReference type="InterPro" id="IPR001623">
    <property type="entry name" value="DnaJ_domain"/>
</dbReference>
<dbReference type="STRING" id="56857.A0A200QKD3"/>
<evidence type="ECO:0000256" key="1">
    <source>
        <dbReference type="SAM" id="Coils"/>
    </source>
</evidence>
<dbReference type="PRINTS" id="PR00625">
    <property type="entry name" value="JDOMAIN"/>
</dbReference>
<feature type="coiled-coil region" evidence="1">
    <location>
        <begin position="379"/>
        <end position="406"/>
    </location>
</feature>
<dbReference type="CDD" id="cd06257">
    <property type="entry name" value="DnaJ"/>
    <property type="match status" value="1"/>
</dbReference>
<feature type="compositionally biased region" description="Basic and acidic residues" evidence="2">
    <location>
        <begin position="58"/>
        <end position="69"/>
    </location>
</feature>
<feature type="compositionally biased region" description="Basic residues" evidence="2">
    <location>
        <begin position="41"/>
        <end position="57"/>
    </location>
</feature>
<reference evidence="4 5" key="1">
    <citation type="journal article" date="2017" name="Mol. Plant">
        <title>The Genome of Medicinal Plant Macleaya cordata Provides New Insights into Benzylisoquinoline Alkaloids Metabolism.</title>
        <authorList>
            <person name="Liu X."/>
            <person name="Liu Y."/>
            <person name="Huang P."/>
            <person name="Ma Y."/>
            <person name="Qing Z."/>
            <person name="Tang Q."/>
            <person name="Cao H."/>
            <person name="Cheng P."/>
            <person name="Zheng Y."/>
            <person name="Yuan Z."/>
            <person name="Zhou Y."/>
            <person name="Liu J."/>
            <person name="Tang Z."/>
            <person name="Zhuo Y."/>
            <person name="Zhang Y."/>
            <person name="Yu L."/>
            <person name="Huang J."/>
            <person name="Yang P."/>
            <person name="Peng Q."/>
            <person name="Zhang J."/>
            <person name="Jiang W."/>
            <person name="Zhang Z."/>
            <person name="Lin K."/>
            <person name="Ro D.K."/>
            <person name="Chen X."/>
            <person name="Xiong X."/>
            <person name="Shang Y."/>
            <person name="Huang S."/>
            <person name="Zeng J."/>
        </authorList>
    </citation>
    <scope>NUCLEOTIDE SEQUENCE [LARGE SCALE GENOMIC DNA]</scope>
    <source>
        <strain evidence="5">cv. BLH2017</strain>
        <tissue evidence="4">Root</tissue>
    </source>
</reference>
<evidence type="ECO:0000313" key="5">
    <source>
        <dbReference type="Proteomes" id="UP000195402"/>
    </source>
</evidence>
<feature type="compositionally biased region" description="Low complexity" evidence="2">
    <location>
        <begin position="19"/>
        <end position="35"/>
    </location>
</feature>
<evidence type="ECO:0000259" key="3">
    <source>
        <dbReference type="PROSITE" id="PS50076"/>
    </source>
</evidence>
<dbReference type="PANTHER" id="PTHR47422:SF1">
    <property type="entry name" value="DNAJ HEAT SHOCK N-TERMINAL DOMAIN-CONTAINING PROTEIN"/>
    <property type="match status" value="1"/>
</dbReference>
<evidence type="ECO:0000256" key="2">
    <source>
        <dbReference type="SAM" id="MobiDB-lite"/>
    </source>
</evidence>
<dbReference type="EMBL" id="MVGT01001781">
    <property type="protein sequence ID" value="OVA10904.1"/>
    <property type="molecule type" value="Genomic_DNA"/>
</dbReference>
<feature type="region of interest" description="Disordered" evidence="2">
    <location>
        <begin position="1"/>
        <end position="114"/>
    </location>
</feature>
<dbReference type="OrthoDB" id="342454at2759"/>
<dbReference type="FunCoup" id="A0A200QKD3">
    <property type="interactions" value="545"/>
</dbReference>
<feature type="compositionally biased region" description="Basic residues" evidence="2">
    <location>
        <begin position="70"/>
        <end position="94"/>
    </location>
</feature>
<feature type="region of interest" description="Disordered" evidence="2">
    <location>
        <begin position="228"/>
        <end position="249"/>
    </location>
</feature>
<feature type="region of interest" description="Disordered" evidence="2">
    <location>
        <begin position="497"/>
        <end position="597"/>
    </location>
</feature>
<protein>
    <submittedName>
        <fullName evidence="4">DnaJ domain</fullName>
    </submittedName>
</protein>
<dbReference type="PROSITE" id="PS50076">
    <property type="entry name" value="DNAJ_2"/>
    <property type="match status" value="1"/>
</dbReference>
<dbReference type="OMA" id="NLDSENM"/>
<accession>A0A200QKD3</accession>